<evidence type="ECO:0000256" key="7">
    <source>
        <dbReference type="ARBA" id="ARBA00022729"/>
    </source>
</evidence>
<evidence type="ECO:0000256" key="6">
    <source>
        <dbReference type="ARBA" id="ARBA00022692"/>
    </source>
</evidence>
<gene>
    <name evidence="18" type="ORF">POY80_14840</name>
</gene>
<feature type="signal peptide" evidence="15">
    <location>
        <begin position="1"/>
        <end position="21"/>
    </location>
</feature>
<comment type="caution">
    <text evidence="18">The sequence shown here is derived from an EMBL/GenBank/DDBJ whole genome shotgun (WGS) entry which is preliminary data.</text>
</comment>
<dbReference type="PANTHER" id="PTHR33619:SF3">
    <property type="entry name" value="POLYSACCHARIDE EXPORT PROTEIN GFCE-RELATED"/>
    <property type="match status" value="1"/>
</dbReference>
<comment type="similarity">
    <text evidence="2">Belongs to the BexD/CtrA/VexA family.</text>
</comment>
<dbReference type="GO" id="GO:0046930">
    <property type="term" value="C:pore complex"/>
    <property type="evidence" value="ECO:0007669"/>
    <property type="project" value="UniProtKB-KW"/>
</dbReference>
<dbReference type="InterPro" id="IPR003715">
    <property type="entry name" value="Poly_export_N"/>
</dbReference>
<evidence type="ECO:0000256" key="14">
    <source>
        <dbReference type="ARBA" id="ARBA00023288"/>
    </source>
</evidence>
<dbReference type="PANTHER" id="PTHR33619">
    <property type="entry name" value="POLYSACCHARIDE EXPORT PROTEIN GFCE-RELATED"/>
    <property type="match status" value="1"/>
</dbReference>
<dbReference type="GO" id="GO:0006811">
    <property type="term" value="P:monoatomic ion transport"/>
    <property type="evidence" value="ECO:0007669"/>
    <property type="project" value="UniProtKB-KW"/>
</dbReference>
<proteinExistence type="inferred from homology"/>
<keyword evidence="13" id="KW-0998">Cell outer membrane</keyword>
<keyword evidence="9" id="KW-0406">Ion transport</keyword>
<evidence type="ECO:0000256" key="3">
    <source>
        <dbReference type="ARBA" id="ARBA00022448"/>
    </source>
</evidence>
<dbReference type="PROSITE" id="PS51257">
    <property type="entry name" value="PROKAR_LIPOPROTEIN"/>
    <property type="match status" value="1"/>
</dbReference>
<evidence type="ECO:0000259" key="17">
    <source>
        <dbReference type="Pfam" id="PF22461"/>
    </source>
</evidence>
<feature type="domain" description="SLBB" evidence="17">
    <location>
        <begin position="156"/>
        <end position="235"/>
    </location>
</feature>
<evidence type="ECO:0000256" key="9">
    <source>
        <dbReference type="ARBA" id="ARBA00023065"/>
    </source>
</evidence>
<keyword evidence="8" id="KW-0625">Polysaccharide transport</keyword>
<feature type="domain" description="Polysaccharide export protein N-terminal" evidence="16">
    <location>
        <begin position="49"/>
        <end position="151"/>
    </location>
</feature>
<feature type="chain" id="PRO_5043890963" evidence="15">
    <location>
        <begin position="22"/>
        <end position="274"/>
    </location>
</feature>
<evidence type="ECO:0000256" key="4">
    <source>
        <dbReference type="ARBA" id="ARBA00022452"/>
    </source>
</evidence>
<keyword evidence="4" id="KW-1134">Transmembrane beta strand</keyword>
<dbReference type="RefSeq" id="WP_178241243.1">
    <property type="nucleotide sequence ID" value="NZ_CAXTFW010000003.1"/>
</dbReference>
<keyword evidence="3" id="KW-0813">Transport</keyword>
<dbReference type="GO" id="GO:0009279">
    <property type="term" value="C:cell outer membrane"/>
    <property type="evidence" value="ECO:0007669"/>
    <property type="project" value="UniProtKB-SubCell"/>
</dbReference>
<keyword evidence="11" id="KW-0472">Membrane</keyword>
<dbReference type="GO" id="GO:0015159">
    <property type="term" value="F:polysaccharide transmembrane transporter activity"/>
    <property type="evidence" value="ECO:0007669"/>
    <property type="project" value="InterPro"/>
</dbReference>
<evidence type="ECO:0000259" key="16">
    <source>
        <dbReference type="Pfam" id="PF02563"/>
    </source>
</evidence>
<evidence type="ECO:0000256" key="15">
    <source>
        <dbReference type="SAM" id="SignalP"/>
    </source>
</evidence>
<comment type="subcellular location">
    <subcellularLocation>
        <location evidence="1">Cell outer membrane</location>
        <topology evidence="1">Multi-pass membrane protein</topology>
    </subcellularLocation>
</comment>
<evidence type="ECO:0000313" key="19">
    <source>
        <dbReference type="Proteomes" id="UP001218502"/>
    </source>
</evidence>
<dbReference type="AlphaFoldDB" id="A0AAW6G3U4"/>
<evidence type="ECO:0000256" key="11">
    <source>
        <dbReference type="ARBA" id="ARBA00023136"/>
    </source>
</evidence>
<keyword evidence="10" id="KW-0626">Porin</keyword>
<dbReference type="Gene3D" id="3.10.560.10">
    <property type="entry name" value="Outer membrane lipoprotein wza domain like"/>
    <property type="match status" value="1"/>
</dbReference>
<dbReference type="Pfam" id="PF02563">
    <property type="entry name" value="Poly_export"/>
    <property type="match status" value="1"/>
</dbReference>
<organism evidence="18 19">
    <name type="scientific">Bacteroides uniformis</name>
    <dbReference type="NCBI Taxonomy" id="820"/>
    <lineage>
        <taxon>Bacteria</taxon>
        <taxon>Pseudomonadati</taxon>
        <taxon>Bacteroidota</taxon>
        <taxon>Bacteroidia</taxon>
        <taxon>Bacteroidales</taxon>
        <taxon>Bacteroidaceae</taxon>
        <taxon>Bacteroides</taxon>
    </lineage>
</organism>
<sequence>MNKYKPICLLLILLSVVAALSSCGSSKQVVYFQDLKPGETEFKLPEIKTITVRPEDKISIIVNSRDPQLTDLFNLPYVSRQLGQSLRTNGITVSNNQGVSAYTIDTNGEIDFPVLGKMYVAGMKREEIAEYIKNELIKENLVKDPVVTVEFANLCISVLGEVNNPGRFSIDRDRLTVLDALSMAGDLTIYGNRYKVMVLRQEGDVQRVYGIDLTSGEHVYTSPAYYLQQNDVVYVEPNAVKARQSTVNGNNVRSTSFWISLASLLTSIGILIFN</sequence>
<dbReference type="GO" id="GO:0015288">
    <property type="term" value="F:porin activity"/>
    <property type="evidence" value="ECO:0007669"/>
    <property type="project" value="UniProtKB-KW"/>
</dbReference>
<dbReference type="Proteomes" id="UP001218502">
    <property type="component" value="Unassembled WGS sequence"/>
</dbReference>
<keyword evidence="6" id="KW-0812">Transmembrane</keyword>
<evidence type="ECO:0000256" key="13">
    <source>
        <dbReference type="ARBA" id="ARBA00023237"/>
    </source>
</evidence>
<reference evidence="18" key="1">
    <citation type="submission" date="2022-10" db="EMBL/GenBank/DDBJ databases">
        <title>Human gut microbiome strain richness.</title>
        <authorList>
            <person name="Chen-Liaw A."/>
        </authorList>
    </citation>
    <scope>NUCLEOTIDE SEQUENCE</scope>
    <source>
        <strain evidence="18">A1_m1001262Bd0_191120</strain>
    </source>
</reference>
<evidence type="ECO:0000256" key="1">
    <source>
        <dbReference type="ARBA" id="ARBA00004571"/>
    </source>
</evidence>
<evidence type="ECO:0000256" key="8">
    <source>
        <dbReference type="ARBA" id="ARBA00023047"/>
    </source>
</evidence>
<evidence type="ECO:0000256" key="5">
    <source>
        <dbReference type="ARBA" id="ARBA00022597"/>
    </source>
</evidence>
<dbReference type="EMBL" id="JAQNQY010000017">
    <property type="protein sequence ID" value="MDC1753716.1"/>
    <property type="molecule type" value="Genomic_DNA"/>
</dbReference>
<keyword evidence="5" id="KW-0762">Sugar transport</keyword>
<keyword evidence="7 15" id="KW-0732">Signal</keyword>
<accession>A0AAW6G3U4</accession>
<keyword evidence="14" id="KW-0449">Lipoprotein</keyword>
<name>A0AAW6G3U4_BACUN</name>
<dbReference type="InterPro" id="IPR049712">
    <property type="entry name" value="Poly_export"/>
</dbReference>
<evidence type="ECO:0000313" key="18">
    <source>
        <dbReference type="EMBL" id="MDC1753716.1"/>
    </source>
</evidence>
<evidence type="ECO:0000256" key="10">
    <source>
        <dbReference type="ARBA" id="ARBA00023114"/>
    </source>
</evidence>
<dbReference type="Pfam" id="PF22461">
    <property type="entry name" value="SLBB_2"/>
    <property type="match status" value="1"/>
</dbReference>
<protein>
    <submittedName>
        <fullName evidence="18">Polysaccharide biosynthesis/export family protein</fullName>
    </submittedName>
</protein>
<evidence type="ECO:0000256" key="12">
    <source>
        <dbReference type="ARBA" id="ARBA00023139"/>
    </source>
</evidence>
<evidence type="ECO:0000256" key="2">
    <source>
        <dbReference type="ARBA" id="ARBA00009450"/>
    </source>
</evidence>
<dbReference type="InterPro" id="IPR054765">
    <property type="entry name" value="SLBB_dom"/>
</dbReference>
<keyword evidence="12" id="KW-0564">Palmitate</keyword>